<accession>A0A8S3U661</accession>
<name>A0A8S3U661_MYTED</name>
<evidence type="ECO:0000313" key="3">
    <source>
        <dbReference type="Proteomes" id="UP000683360"/>
    </source>
</evidence>
<evidence type="ECO:0000259" key="1">
    <source>
        <dbReference type="PROSITE" id="PS50105"/>
    </source>
</evidence>
<dbReference type="OrthoDB" id="1919336at2759"/>
<dbReference type="Gene3D" id="1.10.150.50">
    <property type="entry name" value="Transcription Factor, Ets-1"/>
    <property type="match status" value="1"/>
</dbReference>
<dbReference type="PROSITE" id="PS50105">
    <property type="entry name" value="SAM_DOMAIN"/>
    <property type="match status" value="1"/>
</dbReference>
<evidence type="ECO:0000313" key="2">
    <source>
        <dbReference type="EMBL" id="CAG2241084.1"/>
    </source>
</evidence>
<dbReference type="CDD" id="cd09487">
    <property type="entry name" value="SAM_superfamily"/>
    <property type="match status" value="1"/>
</dbReference>
<comment type="caution">
    <text evidence="2">The sequence shown here is derived from an EMBL/GenBank/DDBJ whole genome shotgun (WGS) entry which is preliminary data.</text>
</comment>
<dbReference type="AlphaFoldDB" id="A0A8S3U661"/>
<dbReference type="Proteomes" id="UP000683360">
    <property type="component" value="Unassembled WGS sequence"/>
</dbReference>
<dbReference type="SMART" id="SM00454">
    <property type="entry name" value="SAM"/>
    <property type="match status" value="1"/>
</dbReference>
<sequence>MKLFSDQLLSVVSHKKSASERMMQDLFLSFVKIFDLTIFDTTYSPNLGFHFHNGRNVIQSEPDAVILSNKLTPEMEIESKVIAVVKVRKNYSNYRRDEPPDKKLKVRSVARDKMTGHIAAEHIDPLLKGQHIGDMLAVAESSSVFGQNGIFGFIVQGTKVTLVSLETKKEYFEYLKTKDKSKLFEAEVTYSKECNFLSKNGRKELIPILLGMEKYFKRQITKDQMLTSSNTHVFNFQAKSPIQNKNTLEMTEGVQGFLGELGLLQYYDMFVIKGFDSEDDLCYLDGKDLDAMYITDPDHRKQILCSASDFRPSEQYKVLDWLKQNGLEHYFQSFERLHMNRLRKRHRPLLPAKTEVPVAFGRWGKPACLEDAKFDFLILDATVISTNNPVKFHTFEFMIDSGSDVVTMQEEVLKTLDLELLGQIHSKGVHGSKKTNLYKATLRIGTQEMEIEVGHITEYFSFARGIAGETYNSLGSRVVRHFRHYLDGSRHVWLKGNYRDPGTNIREASSDLKALLPPETSSNSPFSPISIAAITETSSDQTELSPPDTSSNISFLSNITFPVLIRCLRKPTPLPAKTVSIDSDHSKLEKCNSDVTLLSKQDTIEIIGEDNPS</sequence>
<reference evidence="2" key="1">
    <citation type="submission" date="2021-03" db="EMBL/GenBank/DDBJ databases">
        <authorList>
            <person name="Bekaert M."/>
        </authorList>
    </citation>
    <scope>NUCLEOTIDE SEQUENCE</scope>
</reference>
<feature type="domain" description="SAM" evidence="1">
    <location>
        <begin position="249"/>
        <end position="313"/>
    </location>
</feature>
<dbReference type="InterPro" id="IPR013761">
    <property type="entry name" value="SAM/pointed_sf"/>
</dbReference>
<keyword evidence="3" id="KW-1185">Reference proteome</keyword>
<dbReference type="SUPFAM" id="SSF47769">
    <property type="entry name" value="SAM/Pointed domain"/>
    <property type="match status" value="1"/>
</dbReference>
<dbReference type="EMBL" id="CAJPWZ010002579">
    <property type="protein sequence ID" value="CAG2241084.1"/>
    <property type="molecule type" value="Genomic_DNA"/>
</dbReference>
<gene>
    <name evidence="2" type="ORF">MEDL_53336</name>
</gene>
<protein>
    <recommendedName>
        <fullName evidence="1">SAM domain-containing protein</fullName>
    </recommendedName>
</protein>
<dbReference type="Pfam" id="PF07647">
    <property type="entry name" value="SAM_2"/>
    <property type="match status" value="1"/>
</dbReference>
<dbReference type="InterPro" id="IPR001660">
    <property type="entry name" value="SAM"/>
</dbReference>
<proteinExistence type="predicted"/>
<organism evidence="2 3">
    <name type="scientific">Mytilus edulis</name>
    <name type="common">Blue mussel</name>
    <dbReference type="NCBI Taxonomy" id="6550"/>
    <lineage>
        <taxon>Eukaryota</taxon>
        <taxon>Metazoa</taxon>
        <taxon>Spiralia</taxon>
        <taxon>Lophotrochozoa</taxon>
        <taxon>Mollusca</taxon>
        <taxon>Bivalvia</taxon>
        <taxon>Autobranchia</taxon>
        <taxon>Pteriomorphia</taxon>
        <taxon>Mytilida</taxon>
        <taxon>Mytiloidea</taxon>
        <taxon>Mytilidae</taxon>
        <taxon>Mytilinae</taxon>
        <taxon>Mytilus</taxon>
    </lineage>
</organism>